<feature type="domain" description="Glutamine amidotransferase type-2" evidence="4">
    <location>
        <begin position="2"/>
        <end position="248"/>
    </location>
</feature>
<comment type="function">
    <text evidence="2">Catalyzes the hydrolysis of the gamma-glutamyl amide bond of hercynyl-gamma-L-glutamyl-L-cysteine sulfoxide to produce hercynylcysteine sulfoxide, a step in the biosynthesis pathway of ergothioneine.</text>
</comment>
<dbReference type="GO" id="GO:0016811">
    <property type="term" value="F:hydrolase activity, acting on carbon-nitrogen (but not peptide) bonds, in linear amides"/>
    <property type="evidence" value="ECO:0007669"/>
    <property type="project" value="UniProtKB-UniRule"/>
</dbReference>
<reference evidence="5" key="1">
    <citation type="submission" date="2020-09" db="EMBL/GenBank/DDBJ databases">
        <title>Secondary metabolite and genome analysis of marine Streptomyces chumphonensis KK1-2T.</title>
        <authorList>
            <person name="Phongsopitanun W."/>
            <person name="Kanchanasin P."/>
            <person name="Pittayakhajonwut P."/>
            <person name="Suwanborirux K."/>
            <person name="Tanasupawat S."/>
        </authorList>
    </citation>
    <scope>NUCLEOTIDE SEQUENCE</scope>
    <source>
        <strain evidence="5">KK1-2</strain>
    </source>
</reference>
<protein>
    <recommendedName>
        <fullName evidence="2">Gamma-glutamyl-hercynylcysteine sulfoxide hydrolase</fullName>
        <ecNumber evidence="2">3.5.1.118</ecNumber>
    </recommendedName>
    <alternativeName>
        <fullName evidence="2">Gamma-glutamyl hercynylcysteine S-oxide hydrolase</fullName>
    </alternativeName>
</protein>
<keyword evidence="1 2" id="KW-0315">Glutamine amidotransferase</keyword>
<dbReference type="NCBIfam" id="TIGR03442">
    <property type="entry name" value="ergothioneine biosynthesis protein EgtC"/>
    <property type="match status" value="1"/>
</dbReference>
<evidence type="ECO:0000313" key="5">
    <source>
        <dbReference type="EMBL" id="MBD3932141.1"/>
    </source>
</evidence>
<dbReference type="InterPro" id="IPR017932">
    <property type="entry name" value="GATase_2_dom"/>
</dbReference>
<dbReference type="PANTHER" id="PTHR43187:SF2">
    <property type="entry name" value="GAMMA-GLUTAMYL-HERCYNYLCYSTEINE SULFOXIDE HYDROLASE"/>
    <property type="match status" value="1"/>
</dbReference>
<dbReference type="SUPFAM" id="SSF56235">
    <property type="entry name" value="N-terminal nucleophile aminohydrolases (Ntn hydrolases)"/>
    <property type="match status" value="1"/>
</dbReference>
<name>A0A927EYT5_9ACTN</name>
<dbReference type="Proteomes" id="UP000632289">
    <property type="component" value="Unassembled WGS sequence"/>
</dbReference>
<proteinExistence type="inferred from homology"/>
<keyword evidence="2" id="KW-0378">Hydrolase</keyword>
<dbReference type="CDD" id="cd01908">
    <property type="entry name" value="YafJ"/>
    <property type="match status" value="1"/>
</dbReference>
<comment type="pathway">
    <text evidence="2">Amino-acid biosynthesis; ergothioneine biosynthesis.</text>
</comment>
<dbReference type="AlphaFoldDB" id="A0A927EYT5"/>
<dbReference type="EMBL" id="JACXYU010000004">
    <property type="protein sequence ID" value="MBD3932141.1"/>
    <property type="molecule type" value="Genomic_DNA"/>
</dbReference>
<feature type="compositionally biased region" description="Basic and acidic residues" evidence="3">
    <location>
        <begin position="220"/>
        <end position="230"/>
    </location>
</feature>
<sequence>MCRHLAYLGPAVPLARLLTGVRYGLYEQAWAPRRQRYGTVNADGFGVGWYPPGEGERPARYRRAVPIWADGNLPDLGRAVHSHAVLAAVRDATAGTTQDESAAAPYTDGPWLYSHNGAVPDWTHLVDDLTPSSRPPAAELLALESRCDSALLWALARARLRAGEPAGGVLADLVLRVAAVRPGARLNLLVTDGRTVTATRHGDTLWYRTAEGSVTVASEPDARDGWREVPEGSVLRATPTAVRTTALDAAARRPEPPPGPPASRPADGGAPPAASGTAGRPDGRPQPAATAPERTTPA</sequence>
<comment type="caution">
    <text evidence="5">The sequence shown here is derived from an EMBL/GenBank/DDBJ whole genome shotgun (WGS) entry which is preliminary data.</text>
</comment>
<dbReference type="InterPro" id="IPR026869">
    <property type="entry name" value="EgtC-like"/>
</dbReference>
<dbReference type="GO" id="GO:0052699">
    <property type="term" value="P:ergothioneine biosynthetic process"/>
    <property type="evidence" value="ECO:0007669"/>
    <property type="project" value="UniProtKB-UniRule"/>
</dbReference>
<evidence type="ECO:0000256" key="1">
    <source>
        <dbReference type="ARBA" id="ARBA00022962"/>
    </source>
</evidence>
<feature type="region of interest" description="Disordered" evidence="3">
    <location>
        <begin position="218"/>
        <end position="298"/>
    </location>
</feature>
<gene>
    <name evidence="2 5" type="primary">egtC</name>
    <name evidence="5" type="ORF">IF129_11335</name>
</gene>
<dbReference type="HAMAP" id="MF_02036">
    <property type="entry name" value="EgtC"/>
    <property type="match status" value="1"/>
</dbReference>
<feature type="compositionally biased region" description="Low complexity" evidence="3">
    <location>
        <begin position="264"/>
        <end position="298"/>
    </location>
</feature>
<dbReference type="PANTHER" id="PTHR43187">
    <property type="entry name" value="GLUTAMINE AMIDOTRANSFERASE DUG3-RELATED"/>
    <property type="match status" value="1"/>
</dbReference>
<dbReference type="PROSITE" id="PS51278">
    <property type="entry name" value="GATASE_TYPE_2"/>
    <property type="match status" value="1"/>
</dbReference>
<dbReference type="InterPro" id="IPR029055">
    <property type="entry name" value="Ntn_hydrolases_N"/>
</dbReference>
<dbReference type="RefSeq" id="WP_191209430.1">
    <property type="nucleotide sequence ID" value="NZ_JACXYU010000004.1"/>
</dbReference>
<evidence type="ECO:0000256" key="2">
    <source>
        <dbReference type="HAMAP-Rule" id="MF_02036"/>
    </source>
</evidence>
<dbReference type="Gene3D" id="3.60.20.10">
    <property type="entry name" value="Glutamine Phosphoribosylpyrophosphate, subunit 1, domain 1"/>
    <property type="match status" value="1"/>
</dbReference>
<dbReference type="InterPro" id="IPR052373">
    <property type="entry name" value="Gamma-glu_amide_hydrolase"/>
</dbReference>
<dbReference type="EC" id="3.5.1.118" evidence="2"/>
<comment type="catalytic activity">
    <reaction evidence="2">
        <text>gamma-L-glutamyl-hercynylcysteine S-oxide + H2O = S-(hercyn-2-yl)-L-cysteine S-oxide + L-glutamate</text>
        <dbReference type="Rhea" id="RHEA:42684"/>
        <dbReference type="ChEBI" id="CHEBI:15377"/>
        <dbReference type="ChEBI" id="CHEBI:29985"/>
        <dbReference type="ChEBI" id="CHEBI:82703"/>
        <dbReference type="ChEBI" id="CHEBI:82706"/>
        <dbReference type="EC" id="3.5.1.118"/>
    </reaction>
</comment>
<dbReference type="InterPro" id="IPR017808">
    <property type="entry name" value="EgtC"/>
</dbReference>
<dbReference type="Pfam" id="PF13230">
    <property type="entry name" value="GATase_4"/>
    <property type="match status" value="1"/>
</dbReference>
<organism evidence="5 6">
    <name type="scientific">Streptomyces chumphonensis</name>
    <dbReference type="NCBI Taxonomy" id="1214925"/>
    <lineage>
        <taxon>Bacteria</taxon>
        <taxon>Bacillati</taxon>
        <taxon>Actinomycetota</taxon>
        <taxon>Actinomycetes</taxon>
        <taxon>Kitasatosporales</taxon>
        <taxon>Streptomycetaceae</taxon>
        <taxon>Streptomyces</taxon>
    </lineage>
</organism>
<evidence type="ECO:0000259" key="4">
    <source>
        <dbReference type="PROSITE" id="PS51278"/>
    </source>
</evidence>
<evidence type="ECO:0000313" key="6">
    <source>
        <dbReference type="Proteomes" id="UP000632289"/>
    </source>
</evidence>
<accession>A0A927EYT5</accession>
<keyword evidence="6" id="KW-1185">Reference proteome</keyword>
<evidence type="ECO:0000256" key="3">
    <source>
        <dbReference type="SAM" id="MobiDB-lite"/>
    </source>
</evidence>
<dbReference type="InterPro" id="IPR032889">
    <property type="entry name" value="EgtC_Actinobacteria"/>
</dbReference>